<sequence length="118" mass="14026">MLKSGTRRLQSDDKARAKRMEKHRSLVLSHSSSKKTEKEKRRGIDGDLIFLLILVMVVTKFGTIGAYLSFFVFRRCRHRWFVSSVERGIWWPMDKPAAVREKMTSVVYDGWMWRKREC</sequence>
<feature type="transmembrane region" description="Helical" evidence="2">
    <location>
        <begin position="48"/>
        <end position="73"/>
    </location>
</feature>
<evidence type="ECO:0000313" key="3">
    <source>
        <dbReference type="EMBL" id="AES65819.1"/>
    </source>
</evidence>
<dbReference type="PaxDb" id="3880-AES65819"/>
<proteinExistence type="predicted"/>
<name>G7IIV5_MEDTR</name>
<keyword evidence="2" id="KW-0472">Membrane</keyword>
<evidence type="ECO:0000256" key="1">
    <source>
        <dbReference type="SAM" id="MobiDB-lite"/>
    </source>
</evidence>
<evidence type="ECO:0000313" key="4">
    <source>
        <dbReference type="EnsemblPlants" id="AES65819"/>
    </source>
</evidence>
<dbReference type="HOGENOM" id="CLU_2076567_0_0_1"/>
<dbReference type="Proteomes" id="UP000002051">
    <property type="component" value="Chromosome 2"/>
</dbReference>
<evidence type="ECO:0000313" key="5">
    <source>
        <dbReference type="Proteomes" id="UP000002051"/>
    </source>
</evidence>
<gene>
    <name evidence="3" type="ordered locus">MTR_2g049440</name>
</gene>
<dbReference type="EnsemblPlants" id="AES65819">
    <property type="protein sequence ID" value="AES65819"/>
    <property type="gene ID" value="MTR_2g049440"/>
</dbReference>
<feature type="region of interest" description="Disordered" evidence="1">
    <location>
        <begin position="1"/>
        <end position="41"/>
    </location>
</feature>
<keyword evidence="2" id="KW-1133">Transmembrane helix</keyword>
<reference evidence="4" key="3">
    <citation type="submission" date="2015-04" db="UniProtKB">
        <authorList>
            <consortium name="EnsemblPlants"/>
        </authorList>
    </citation>
    <scope>IDENTIFICATION</scope>
    <source>
        <strain evidence="4">cv. Jemalong A17</strain>
    </source>
</reference>
<evidence type="ECO:0000256" key="2">
    <source>
        <dbReference type="SAM" id="Phobius"/>
    </source>
</evidence>
<accession>G7IIV5</accession>
<dbReference type="EMBL" id="CM001218">
    <property type="protein sequence ID" value="AES65819.1"/>
    <property type="molecule type" value="Genomic_DNA"/>
</dbReference>
<keyword evidence="2 3" id="KW-0812">Transmembrane</keyword>
<organism evidence="3 5">
    <name type="scientific">Medicago truncatula</name>
    <name type="common">Barrel medic</name>
    <name type="synonym">Medicago tribuloides</name>
    <dbReference type="NCBI Taxonomy" id="3880"/>
    <lineage>
        <taxon>Eukaryota</taxon>
        <taxon>Viridiplantae</taxon>
        <taxon>Streptophyta</taxon>
        <taxon>Embryophyta</taxon>
        <taxon>Tracheophyta</taxon>
        <taxon>Spermatophyta</taxon>
        <taxon>Magnoliopsida</taxon>
        <taxon>eudicotyledons</taxon>
        <taxon>Gunneridae</taxon>
        <taxon>Pentapetalae</taxon>
        <taxon>rosids</taxon>
        <taxon>fabids</taxon>
        <taxon>Fabales</taxon>
        <taxon>Fabaceae</taxon>
        <taxon>Papilionoideae</taxon>
        <taxon>50 kb inversion clade</taxon>
        <taxon>NPAAA clade</taxon>
        <taxon>Hologalegina</taxon>
        <taxon>IRL clade</taxon>
        <taxon>Trifolieae</taxon>
        <taxon>Medicago</taxon>
    </lineage>
</organism>
<dbReference type="AlphaFoldDB" id="G7IIV5"/>
<reference evidence="3 5" key="1">
    <citation type="journal article" date="2011" name="Nature">
        <title>The Medicago genome provides insight into the evolution of rhizobial symbioses.</title>
        <authorList>
            <person name="Young N.D."/>
            <person name="Debelle F."/>
            <person name="Oldroyd G.E."/>
            <person name="Geurts R."/>
            <person name="Cannon S.B."/>
            <person name="Udvardi M.K."/>
            <person name="Benedito V.A."/>
            <person name="Mayer K.F."/>
            <person name="Gouzy J."/>
            <person name="Schoof H."/>
            <person name="Van de Peer Y."/>
            <person name="Proost S."/>
            <person name="Cook D.R."/>
            <person name="Meyers B.C."/>
            <person name="Spannagl M."/>
            <person name="Cheung F."/>
            <person name="De Mita S."/>
            <person name="Krishnakumar V."/>
            <person name="Gundlach H."/>
            <person name="Zhou S."/>
            <person name="Mudge J."/>
            <person name="Bharti A.K."/>
            <person name="Murray J.D."/>
            <person name="Naoumkina M.A."/>
            <person name="Rosen B."/>
            <person name="Silverstein K.A."/>
            <person name="Tang H."/>
            <person name="Rombauts S."/>
            <person name="Zhao P.X."/>
            <person name="Zhou P."/>
            <person name="Barbe V."/>
            <person name="Bardou P."/>
            <person name="Bechner M."/>
            <person name="Bellec A."/>
            <person name="Berger A."/>
            <person name="Berges H."/>
            <person name="Bidwell S."/>
            <person name="Bisseling T."/>
            <person name="Choisne N."/>
            <person name="Couloux A."/>
            <person name="Denny R."/>
            <person name="Deshpande S."/>
            <person name="Dai X."/>
            <person name="Doyle J.J."/>
            <person name="Dudez A.M."/>
            <person name="Farmer A.D."/>
            <person name="Fouteau S."/>
            <person name="Franken C."/>
            <person name="Gibelin C."/>
            <person name="Gish J."/>
            <person name="Goldstein S."/>
            <person name="Gonzalez A.J."/>
            <person name="Green P.J."/>
            <person name="Hallab A."/>
            <person name="Hartog M."/>
            <person name="Hua A."/>
            <person name="Humphray S.J."/>
            <person name="Jeong D.H."/>
            <person name="Jing Y."/>
            <person name="Jocker A."/>
            <person name="Kenton S.M."/>
            <person name="Kim D.J."/>
            <person name="Klee K."/>
            <person name="Lai H."/>
            <person name="Lang C."/>
            <person name="Lin S."/>
            <person name="Macmil S.L."/>
            <person name="Magdelenat G."/>
            <person name="Matthews L."/>
            <person name="McCorrison J."/>
            <person name="Monaghan E.L."/>
            <person name="Mun J.H."/>
            <person name="Najar F.Z."/>
            <person name="Nicholson C."/>
            <person name="Noirot C."/>
            <person name="O'Bleness M."/>
            <person name="Paule C.R."/>
            <person name="Poulain J."/>
            <person name="Prion F."/>
            <person name="Qin B."/>
            <person name="Qu C."/>
            <person name="Retzel E.F."/>
            <person name="Riddle C."/>
            <person name="Sallet E."/>
            <person name="Samain S."/>
            <person name="Samson N."/>
            <person name="Sanders I."/>
            <person name="Saurat O."/>
            <person name="Scarpelli C."/>
            <person name="Schiex T."/>
            <person name="Segurens B."/>
            <person name="Severin A.J."/>
            <person name="Sherrier D.J."/>
            <person name="Shi R."/>
            <person name="Sims S."/>
            <person name="Singer S.R."/>
            <person name="Sinharoy S."/>
            <person name="Sterck L."/>
            <person name="Viollet A."/>
            <person name="Wang B.B."/>
            <person name="Wang K."/>
            <person name="Wang M."/>
            <person name="Wang X."/>
            <person name="Warfsmann J."/>
            <person name="Weissenbach J."/>
            <person name="White D.D."/>
            <person name="White J.D."/>
            <person name="Wiley G.B."/>
            <person name="Wincker P."/>
            <person name="Xing Y."/>
            <person name="Yang L."/>
            <person name="Yao Z."/>
            <person name="Ying F."/>
            <person name="Zhai J."/>
            <person name="Zhou L."/>
            <person name="Zuber A."/>
            <person name="Denarie J."/>
            <person name="Dixon R.A."/>
            <person name="May G.D."/>
            <person name="Schwartz D.C."/>
            <person name="Rogers J."/>
            <person name="Quetier F."/>
            <person name="Town C.D."/>
            <person name="Roe B.A."/>
        </authorList>
    </citation>
    <scope>NUCLEOTIDE SEQUENCE [LARGE SCALE GENOMIC DNA]</scope>
    <source>
        <strain evidence="3">A17</strain>
        <strain evidence="4 5">cv. Jemalong A17</strain>
    </source>
</reference>
<keyword evidence="5" id="KW-1185">Reference proteome</keyword>
<protein>
    <submittedName>
        <fullName evidence="3">Transmembrane protein, putative</fullName>
    </submittedName>
</protein>
<reference evidence="3 5" key="2">
    <citation type="journal article" date="2014" name="BMC Genomics">
        <title>An improved genome release (version Mt4.0) for the model legume Medicago truncatula.</title>
        <authorList>
            <person name="Tang H."/>
            <person name="Krishnakumar V."/>
            <person name="Bidwell S."/>
            <person name="Rosen B."/>
            <person name="Chan A."/>
            <person name="Zhou S."/>
            <person name="Gentzbittel L."/>
            <person name="Childs K.L."/>
            <person name="Yandell M."/>
            <person name="Gundlach H."/>
            <person name="Mayer K.F."/>
            <person name="Schwartz D.C."/>
            <person name="Town C.D."/>
        </authorList>
    </citation>
    <scope>GENOME REANNOTATION</scope>
    <source>
        <strain evidence="4 5">cv. Jemalong A17</strain>
    </source>
</reference>